<feature type="transmembrane region" description="Helical" evidence="1">
    <location>
        <begin position="25"/>
        <end position="45"/>
    </location>
</feature>
<keyword evidence="1" id="KW-1133">Transmembrane helix</keyword>
<organism evidence="2 3">
    <name type="scientific">Linnemannia gamsii</name>
    <dbReference type="NCBI Taxonomy" id="64522"/>
    <lineage>
        <taxon>Eukaryota</taxon>
        <taxon>Fungi</taxon>
        <taxon>Fungi incertae sedis</taxon>
        <taxon>Mucoromycota</taxon>
        <taxon>Mortierellomycotina</taxon>
        <taxon>Mortierellomycetes</taxon>
        <taxon>Mortierellales</taxon>
        <taxon>Mortierellaceae</taxon>
        <taxon>Linnemannia</taxon>
    </lineage>
</organism>
<dbReference type="AlphaFoldDB" id="A0A9P6QNN1"/>
<evidence type="ECO:0000256" key="1">
    <source>
        <dbReference type="SAM" id="Phobius"/>
    </source>
</evidence>
<dbReference type="OrthoDB" id="2390205at2759"/>
<feature type="non-terminal residue" evidence="2">
    <location>
        <position position="82"/>
    </location>
</feature>
<keyword evidence="3" id="KW-1185">Reference proteome</keyword>
<sequence length="82" mass="8934">MMATAIVLLVKAGLTGREEEYSPASLLSSVSMAVAWILAMILNKFEHRYEIRSSTPIFCYYLVSLIAGSITTRTLSEVSSGS</sequence>
<gene>
    <name evidence="2" type="ORF">BGZ97_009428</name>
</gene>
<reference evidence="2" key="1">
    <citation type="journal article" date="2020" name="Fungal Divers.">
        <title>Resolving the Mortierellaceae phylogeny through synthesis of multi-gene phylogenetics and phylogenomics.</title>
        <authorList>
            <person name="Vandepol N."/>
            <person name="Liber J."/>
            <person name="Desiro A."/>
            <person name="Na H."/>
            <person name="Kennedy M."/>
            <person name="Barry K."/>
            <person name="Grigoriev I.V."/>
            <person name="Miller A.N."/>
            <person name="O'Donnell K."/>
            <person name="Stajich J.E."/>
            <person name="Bonito G."/>
        </authorList>
    </citation>
    <scope>NUCLEOTIDE SEQUENCE</scope>
    <source>
        <strain evidence="2">NVP60</strain>
    </source>
</reference>
<keyword evidence="1" id="KW-0812">Transmembrane</keyword>
<dbReference type="Proteomes" id="UP000823405">
    <property type="component" value="Unassembled WGS sequence"/>
</dbReference>
<keyword evidence="1" id="KW-0472">Membrane</keyword>
<accession>A0A9P6QNN1</accession>
<comment type="caution">
    <text evidence="2">The sequence shown here is derived from an EMBL/GenBank/DDBJ whole genome shotgun (WGS) entry which is preliminary data.</text>
</comment>
<name>A0A9P6QNN1_9FUNG</name>
<evidence type="ECO:0000313" key="2">
    <source>
        <dbReference type="EMBL" id="KAG0280335.1"/>
    </source>
</evidence>
<proteinExistence type="predicted"/>
<protein>
    <submittedName>
        <fullName evidence="2">Uncharacterized protein</fullName>
    </submittedName>
</protein>
<evidence type="ECO:0000313" key="3">
    <source>
        <dbReference type="Proteomes" id="UP000823405"/>
    </source>
</evidence>
<dbReference type="EMBL" id="JAAAIN010004522">
    <property type="protein sequence ID" value="KAG0280335.1"/>
    <property type="molecule type" value="Genomic_DNA"/>
</dbReference>